<accession>A0A9W9ZIT2</accession>
<gene>
    <name evidence="1" type="ORF">OS493_007147</name>
</gene>
<dbReference type="EMBL" id="MU826352">
    <property type="protein sequence ID" value="KAJ7380769.1"/>
    <property type="molecule type" value="Genomic_DNA"/>
</dbReference>
<dbReference type="Proteomes" id="UP001163046">
    <property type="component" value="Unassembled WGS sequence"/>
</dbReference>
<organism evidence="1 2">
    <name type="scientific">Desmophyllum pertusum</name>
    <dbReference type="NCBI Taxonomy" id="174260"/>
    <lineage>
        <taxon>Eukaryota</taxon>
        <taxon>Metazoa</taxon>
        <taxon>Cnidaria</taxon>
        <taxon>Anthozoa</taxon>
        <taxon>Hexacorallia</taxon>
        <taxon>Scleractinia</taxon>
        <taxon>Caryophylliina</taxon>
        <taxon>Caryophylliidae</taxon>
        <taxon>Desmophyllum</taxon>
    </lineage>
</organism>
<dbReference type="OrthoDB" id="6141124at2759"/>
<keyword evidence="2" id="KW-1185">Reference proteome</keyword>
<evidence type="ECO:0000313" key="2">
    <source>
        <dbReference type="Proteomes" id="UP001163046"/>
    </source>
</evidence>
<reference evidence="1" key="1">
    <citation type="submission" date="2023-01" db="EMBL/GenBank/DDBJ databases">
        <title>Genome assembly of the deep-sea coral Lophelia pertusa.</title>
        <authorList>
            <person name="Herrera S."/>
            <person name="Cordes E."/>
        </authorList>
    </citation>
    <scope>NUCLEOTIDE SEQUENCE</scope>
    <source>
        <strain evidence="1">USNM1676648</strain>
        <tissue evidence="1">Polyp</tissue>
    </source>
</reference>
<protein>
    <submittedName>
        <fullName evidence="1">Uncharacterized protein</fullName>
    </submittedName>
</protein>
<comment type="caution">
    <text evidence="1">The sequence shown here is derived from an EMBL/GenBank/DDBJ whole genome shotgun (WGS) entry which is preliminary data.</text>
</comment>
<sequence>MITRKTKVIAPQNQQILTHRPLHLTMSMTPALKTAALSDVNETLPSKKAKLICQFFFSSMEGDFSWPVTSFPLHKINHRILSSLVWQVCEAIGGLDFDNGKKIEVSLWRF</sequence>
<proteinExistence type="predicted"/>
<evidence type="ECO:0000313" key="1">
    <source>
        <dbReference type="EMBL" id="KAJ7380769.1"/>
    </source>
</evidence>
<dbReference type="AlphaFoldDB" id="A0A9W9ZIT2"/>
<name>A0A9W9ZIT2_9CNID</name>